<proteinExistence type="predicted"/>
<dbReference type="AlphaFoldDB" id="A0A8D8QDX9"/>
<protein>
    <submittedName>
        <fullName evidence="1">Uncharacterized protein</fullName>
    </submittedName>
</protein>
<sequence>MMSGRPKLLPNKNPEGILEYCNISLLTVFLALDFSLKPNDDCDFGNRVLSTGEGILAGSICGHSTCFNFNKGDLDLSREGLLAREFSRTPDSLVVFKCFSLDDF</sequence>
<organism evidence="1">
    <name type="scientific">Cacopsylla melanoneura</name>
    <dbReference type="NCBI Taxonomy" id="428564"/>
    <lineage>
        <taxon>Eukaryota</taxon>
        <taxon>Metazoa</taxon>
        <taxon>Ecdysozoa</taxon>
        <taxon>Arthropoda</taxon>
        <taxon>Hexapoda</taxon>
        <taxon>Insecta</taxon>
        <taxon>Pterygota</taxon>
        <taxon>Neoptera</taxon>
        <taxon>Paraneoptera</taxon>
        <taxon>Hemiptera</taxon>
        <taxon>Sternorrhyncha</taxon>
        <taxon>Psylloidea</taxon>
        <taxon>Psyllidae</taxon>
        <taxon>Psyllinae</taxon>
        <taxon>Cacopsylla</taxon>
    </lineage>
</organism>
<dbReference type="EMBL" id="HBUF01072199">
    <property type="protein sequence ID" value="CAG6629948.1"/>
    <property type="molecule type" value="Transcribed_RNA"/>
</dbReference>
<dbReference type="EMBL" id="HBUF01072200">
    <property type="protein sequence ID" value="CAG6629949.1"/>
    <property type="molecule type" value="Transcribed_RNA"/>
</dbReference>
<name>A0A8D8QDX9_9HEMI</name>
<dbReference type="EMBL" id="HBUF01620846">
    <property type="protein sequence ID" value="CAG6780944.1"/>
    <property type="molecule type" value="Transcribed_RNA"/>
</dbReference>
<dbReference type="EMBL" id="HBUF01620848">
    <property type="protein sequence ID" value="CAG6780952.1"/>
    <property type="molecule type" value="Transcribed_RNA"/>
</dbReference>
<accession>A0A8D8QDX9</accession>
<dbReference type="EMBL" id="HBUF01620845">
    <property type="protein sequence ID" value="CAG6780940.1"/>
    <property type="molecule type" value="Transcribed_RNA"/>
</dbReference>
<reference evidence="1" key="1">
    <citation type="submission" date="2021-05" db="EMBL/GenBank/DDBJ databases">
        <authorList>
            <person name="Alioto T."/>
            <person name="Alioto T."/>
            <person name="Gomez Garrido J."/>
        </authorList>
    </citation>
    <scope>NUCLEOTIDE SEQUENCE</scope>
</reference>
<evidence type="ECO:0000313" key="1">
    <source>
        <dbReference type="EMBL" id="CAG6629950.1"/>
    </source>
</evidence>
<dbReference type="EMBL" id="HBUF01072201">
    <property type="protein sequence ID" value="CAG6629950.1"/>
    <property type="molecule type" value="Transcribed_RNA"/>
</dbReference>